<evidence type="ECO:0000256" key="10">
    <source>
        <dbReference type="RuleBase" id="RU003544"/>
    </source>
</evidence>
<dbReference type="PANTHER" id="PTHR38761">
    <property type="entry name" value="GLUTAMATE--CYSTEINE LIGASE"/>
    <property type="match status" value="1"/>
</dbReference>
<feature type="non-terminal residue" evidence="13">
    <location>
        <position position="55"/>
    </location>
</feature>
<evidence type="ECO:0000256" key="2">
    <source>
        <dbReference type="ARBA" id="ARBA00008772"/>
    </source>
</evidence>
<dbReference type="GO" id="GO:0004357">
    <property type="term" value="F:glutamate-cysteine ligase activity"/>
    <property type="evidence" value="ECO:0007669"/>
    <property type="project" value="UniProtKB-EC"/>
</dbReference>
<evidence type="ECO:0000256" key="11">
    <source>
        <dbReference type="RuleBase" id="RU004391"/>
    </source>
</evidence>
<dbReference type="InterPro" id="IPR006334">
    <property type="entry name" value="Glut_cys_ligase"/>
</dbReference>
<keyword evidence="7" id="KW-0547">Nucleotide-binding</keyword>
<evidence type="ECO:0000259" key="12">
    <source>
        <dbReference type="Pfam" id="PF04262"/>
    </source>
</evidence>
<evidence type="ECO:0000256" key="4">
    <source>
        <dbReference type="ARBA" id="ARBA00014618"/>
    </source>
</evidence>
<evidence type="ECO:0000256" key="9">
    <source>
        <dbReference type="ARBA" id="ARBA00048819"/>
    </source>
</evidence>
<dbReference type="InterPro" id="IPR014746">
    <property type="entry name" value="Gln_synth/guanido_kin_cat_dom"/>
</dbReference>
<gene>
    <name evidence="13" type="ORF">SJ059_27235</name>
</gene>
<evidence type="ECO:0000256" key="6">
    <source>
        <dbReference type="ARBA" id="ARBA00022684"/>
    </source>
</evidence>
<comment type="similarity">
    <text evidence="2">Belongs to the glutamate--cysteine ligase type 1 family. Type 1 subfamily.</text>
</comment>
<feature type="domain" description="Glutamate--cysteine ligase" evidence="12">
    <location>
        <begin position="11"/>
        <end position="55"/>
    </location>
</feature>
<dbReference type="PANTHER" id="PTHR38761:SF1">
    <property type="entry name" value="GLUTAMATE--CYSTEINE LIGASE"/>
    <property type="match status" value="1"/>
</dbReference>
<dbReference type="EMBL" id="JAWZZT010000548">
    <property type="protein sequence ID" value="MDX7018121.1"/>
    <property type="molecule type" value="Genomic_DNA"/>
</dbReference>
<keyword evidence="6 10" id="KW-0317">Glutathione biosynthesis</keyword>
<dbReference type="GO" id="GO:0046872">
    <property type="term" value="F:metal ion binding"/>
    <property type="evidence" value="ECO:0007669"/>
    <property type="project" value="TreeGrafter"/>
</dbReference>
<comment type="pathway">
    <text evidence="1 11">Sulfur metabolism; glutathione biosynthesis; glutathione from L-cysteine and L-glutamate: step 1/2.</text>
</comment>
<dbReference type="SUPFAM" id="SSF55931">
    <property type="entry name" value="Glutamine synthetase/guanido kinase"/>
    <property type="match status" value="1"/>
</dbReference>
<keyword evidence="5 10" id="KW-0436">Ligase</keyword>
<evidence type="ECO:0000313" key="14">
    <source>
        <dbReference type="Proteomes" id="UP001279012"/>
    </source>
</evidence>
<accession>A0AAW9EAX3</accession>
<dbReference type="EC" id="6.3.2.2" evidence="3 11"/>
<evidence type="ECO:0000256" key="3">
    <source>
        <dbReference type="ARBA" id="ARBA00012220"/>
    </source>
</evidence>
<dbReference type="Gene3D" id="6.10.140.800">
    <property type="match status" value="1"/>
</dbReference>
<proteinExistence type="inferred from homology"/>
<dbReference type="AlphaFoldDB" id="A0AAW9EAX3"/>
<dbReference type="InterPro" id="IPR007370">
    <property type="entry name" value="Glu_cys_ligase"/>
</dbReference>
<evidence type="ECO:0000313" key="13">
    <source>
        <dbReference type="EMBL" id="MDX7018121.1"/>
    </source>
</evidence>
<evidence type="ECO:0000256" key="7">
    <source>
        <dbReference type="ARBA" id="ARBA00022741"/>
    </source>
</evidence>
<organism evidence="13 14">
    <name type="scientific">Klebsiella aerogenes</name>
    <name type="common">Enterobacter aerogenes</name>
    <dbReference type="NCBI Taxonomy" id="548"/>
    <lineage>
        <taxon>Bacteria</taxon>
        <taxon>Pseudomonadati</taxon>
        <taxon>Pseudomonadota</taxon>
        <taxon>Gammaproteobacteria</taxon>
        <taxon>Enterobacterales</taxon>
        <taxon>Enterobacteriaceae</taxon>
        <taxon>Klebsiella/Raoultella group</taxon>
        <taxon>Klebsiella</taxon>
    </lineage>
</organism>
<reference evidence="13" key="1">
    <citation type="submission" date="2023-11" db="EMBL/GenBank/DDBJ databases">
        <title>Detection of rare carbapenemases in Enterobacterales - comparison of two colorimetric and two CIM-based carbapenemase assays.</title>
        <authorList>
            <person name="Schaffarczyk L."/>
            <person name="Noster J."/>
            <person name="Stelzer Y."/>
            <person name="Sattler J."/>
            <person name="Gatermann S."/>
            <person name="Hamprecht A."/>
        </authorList>
    </citation>
    <scope>NUCLEOTIDE SEQUENCE</scope>
    <source>
        <strain evidence="13">CIM-Cont-037</strain>
    </source>
</reference>
<sequence>MIPDVSKALSWLEAHPKVLCGIHRGIERETLRVTPDGHLAATGHPVELGKSLTHK</sequence>
<evidence type="ECO:0000256" key="1">
    <source>
        <dbReference type="ARBA" id="ARBA00005006"/>
    </source>
</evidence>
<dbReference type="Pfam" id="PF04262">
    <property type="entry name" value="Glu_cys_ligase"/>
    <property type="match status" value="1"/>
</dbReference>
<dbReference type="GO" id="GO:0005829">
    <property type="term" value="C:cytosol"/>
    <property type="evidence" value="ECO:0007669"/>
    <property type="project" value="TreeGrafter"/>
</dbReference>
<dbReference type="Proteomes" id="UP001279012">
    <property type="component" value="Unassembled WGS sequence"/>
</dbReference>
<name>A0AAW9EAX3_KLEAE</name>
<evidence type="ECO:0000256" key="8">
    <source>
        <dbReference type="ARBA" id="ARBA00022840"/>
    </source>
</evidence>
<comment type="caution">
    <text evidence="13">The sequence shown here is derived from an EMBL/GenBank/DDBJ whole genome shotgun (WGS) entry which is preliminary data.</text>
</comment>
<comment type="catalytic activity">
    <reaction evidence="9 11">
        <text>L-cysteine + L-glutamate + ATP = gamma-L-glutamyl-L-cysteine + ADP + phosphate + H(+)</text>
        <dbReference type="Rhea" id="RHEA:13285"/>
        <dbReference type="ChEBI" id="CHEBI:15378"/>
        <dbReference type="ChEBI" id="CHEBI:29985"/>
        <dbReference type="ChEBI" id="CHEBI:30616"/>
        <dbReference type="ChEBI" id="CHEBI:35235"/>
        <dbReference type="ChEBI" id="CHEBI:43474"/>
        <dbReference type="ChEBI" id="CHEBI:58173"/>
        <dbReference type="ChEBI" id="CHEBI:456216"/>
        <dbReference type="EC" id="6.3.2.2"/>
    </reaction>
</comment>
<dbReference type="GO" id="GO:0005524">
    <property type="term" value="F:ATP binding"/>
    <property type="evidence" value="ECO:0007669"/>
    <property type="project" value="UniProtKB-KW"/>
</dbReference>
<protein>
    <recommendedName>
        <fullName evidence="4 11">Glutamate--cysteine ligase</fullName>
        <ecNumber evidence="3 11">6.3.2.2</ecNumber>
    </recommendedName>
</protein>
<dbReference type="GO" id="GO:0006750">
    <property type="term" value="P:glutathione biosynthetic process"/>
    <property type="evidence" value="ECO:0007669"/>
    <property type="project" value="UniProtKB-KW"/>
</dbReference>
<keyword evidence="8" id="KW-0067">ATP-binding</keyword>
<evidence type="ECO:0000256" key="5">
    <source>
        <dbReference type="ARBA" id="ARBA00022598"/>
    </source>
</evidence>